<feature type="transmembrane region" description="Helical" evidence="1">
    <location>
        <begin position="168"/>
        <end position="198"/>
    </location>
</feature>
<gene>
    <name evidence="2" type="ordered locus">Mcup_1605</name>
</gene>
<keyword evidence="1" id="KW-1133">Transmembrane helix</keyword>
<feature type="transmembrane region" description="Helical" evidence="1">
    <location>
        <begin position="91"/>
        <end position="116"/>
    </location>
</feature>
<evidence type="ECO:0000313" key="2">
    <source>
        <dbReference type="EMBL" id="AEB95708.1"/>
    </source>
</evidence>
<feature type="transmembrane region" description="Helical" evidence="1">
    <location>
        <begin position="23"/>
        <end position="48"/>
    </location>
</feature>
<feature type="transmembrane region" description="Helical" evidence="1">
    <location>
        <begin position="204"/>
        <end position="237"/>
    </location>
</feature>
<dbReference type="Proteomes" id="UP000007812">
    <property type="component" value="Chromosome"/>
</dbReference>
<feature type="transmembrane region" description="Helical" evidence="1">
    <location>
        <begin position="136"/>
        <end position="156"/>
    </location>
</feature>
<protein>
    <submittedName>
        <fullName evidence="2">Uncharacterized protein</fullName>
    </submittedName>
</protein>
<keyword evidence="1" id="KW-0812">Transmembrane</keyword>
<name>F4FZL8_METCR</name>
<keyword evidence="3" id="KW-1185">Reference proteome</keyword>
<proteinExistence type="predicted"/>
<accession>F4FZL8</accession>
<evidence type="ECO:0000313" key="3">
    <source>
        <dbReference type="Proteomes" id="UP000007812"/>
    </source>
</evidence>
<organism evidence="2 3">
    <name type="scientific">Metallosphaera cuprina (strain Ar-4)</name>
    <dbReference type="NCBI Taxonomy" id="1006006"/>
    <lineage>
        <taxon>Archaea</taxon>
        <taxon>Thermoproteota</taxon>
        <taxon>Thermoprotei</taxon>
        <taxon>Sulfolobales</taxon>
        <taxon>Sulfolobaceae</taxon>
        <taxon>Metallosphaera</taxon>
    </lineage>
</organism>
<feature type="transmembrane region" description="Helical" evidence="1">
    <location>
        <begin position="60"/>
        <end position="79"/>
    </location>
</feature>
<dbReference type="eggNOG" id="arCOG03856">
    <property type="taxonomic scope" value="Archaea"/>
</dbReference>
<evidence type="ECO:0000256" key="1">
    <source>
        <dbReference type="SAM" id="Phobius"/>
    </source>
</evidence>
<reference evidence="2 3" key="1">
    <citation type="journal article" date="2011" name="J. Bacteriol.">
        <title>Complete genome sequence of Metallosphaera cuprina, a metal sulfide-oxidizing archaeon from a hot spring.</title>
        <authorList>
            <person name="Liu L.J."/>
            <person name="You X.Y."/>
            <person name="Zheng H."/>
            <person name="Wang S."/>
            <person name="Jiang C.Y."/>
            <person name="Liu S.J."/>
        </authorList>
    </citation>
    <scope>NUCLEOTIDE SEQUENCE [LARGE SCALE GENOMIC DNA]</scope>
    <source>
        <strain evidence="2 3">Ar-4</strain>
    </source>
</reference>
<dbReference type="AlphaFoldDB" id="F4FZL8"/>
<dbReference type="EMBL" id="CP002656">
    <property type="protein sequence ID" value="AEB95708.1"/>
    <property type="molecule type" value="Genomic_DNA"/>
</dbReference>
<dbReference type="PATRIC" id="fig|1006006.8.peg.1604"/>
<dbReference type="HOGENOM" id="CLU_1122664_0_0_2"/>
<dbReference type="KEGG" id="mcn:Mcup_1605"/>
<dbReference type="STRING" id="1006006.Mcup_1605"/>
<keyword evidence="1" id="KW-0472">Membrane</keyword>
<sequence length="258" mass="28506">MVAFVLYLISFTTYVITYETEALIPFSVISSFAFWIGVGLTIPTSFYYTTFVKVKKGLPYLLTMSTYLLFHVLLYGIFYNVILTEGLGQKILFYPFFSLGFGVAVPTSPPLFLYWVSTSPGFWTFIGPFESDTTPYSLFVGIILSLLLGANVVTLLKLRTLIKDVKKSLLTLTAIPTLAIVSGTSCCLSLPSIVLYVIGIASGSIYSILGIIASPIFFALSYYGLPLASVALLLVNLRDMNRWTRKIETYLAVKGRSS</sequence>